<name>A0A432VA21_9HYPH</name>
<accession>A0A432VA21</accession>
<dbReference type="AlphaFoldDB" id="A0A432VA21"/>
<proteinExistence type="predicted"/>
<dbReference type="InterPro" id="IPR011330">
    <property type="entry name" value="Glyco_hydro/deAcase_b/a-brl"/>
</dbReference>
<dbReference type="Gene3D" id="3.20.20.370">
    <property type="entry name" value="Glycoside hydrolase/deacetylase"/>
    <property type="match status" value="1"/>
</dbReference>
<dbReference type="SUPFAM" id="SSF88713">
    <property type="entry name" value="Glycoside hydrolase/deacetylase"/>
    <property type="match status" value="1"/>
</dbReference>
<sequence length="252" mass="28017">MPHEQIWQPLAEELNRWNHAGRTATFWLRDDDAVEPTAQLDRLLRLTGTFAIPTVLAVIPACTDEALADRLITEPHISVAVHGWSHENHAPADEKKQELGPHRLRQIILTELATALARMQQLHGQRLIPMLVPPWNRIDSGLLPDLGALGFETLSVYGPATPSPIRMLNSTIDLMDWHGTSGCHDHSLLVHGIVVQLQQAFEDGGDGVGLLTHHLVHDERAWTFLERLFETTLRHAACKWRSAGDIMAGSAA</sequence>
<dbReference type="Proteomes" id="UP000281647">
    <property type="component" value="Unassembled WGS sequence"/>
</dbReference>
<dbReference type="GO" id="GO:0005975">
    <property type="term" value="P:carbohydrate metabolic process"/>
    <property type="evidence" value="ECO:0007669"/>
    <property type="project" value="InterPro"/>
</dbReference>
<keyword evidence="2" id="KW-1185">Reference proteome</keyword>
<dbReference type="CDD" id="cd10928">
    <property type="entry name" value="CE4_u4"/>
    <property type="match status" value="1"/>
</dbReference>
<protein>
    <submittedName>
        <fullName evidence="1">Polysaccharide deacetylase</fullName>
    </submittedName>
</protein>
<evidence type="ECO:0000313" key="2">
    <source>
        <dbReference type="Proteomes" id="UP000281647"/>
    </source>
</evidence>
<reference evidence="1 2" key="1">
    <citation type="submission" date="2018-11" db="EMBL/GenBank/DDBJ databases">
        <title>Pseudaminobacter arsenicus sp. nov., an arsenic-resistant bacterium isolated from arsenic-rich aquifers.</title>
        <authorList>
            <person name="Mu Y."/>
        </authorList>
    </citation>
    <scope>NUCLEOTIDE SEQUENCE [LARGE SCALE GENOMIC DNA]</scope>
    <source>
        <strain evidence="1 2">CB3</strain>
    </source>
</reference>
<comment type="caution">
    <text evidence="1">The sequence shown here is derived from an EMBL/GenBank/DDBJ whole genome shotgun (WGS) entry which is preliminary data.</text>
</comment>
<gene>
    <name evidence="1" type="ORF">EET67_04680</name>
</gene>
<evidence type="ECO:0000313" key="1">
    <source>
        <dbReference type="EMBL" id="RUM98943.1"/>
    </source>
</evidence>
<dbReference type="EMBL" id="RKST01000003">
    <property type="protein sequence ID" value="RUM98943.1"/>
    <property type="molecule type" value="Genomic_DNA"/>
</dbReference>
<organism evidence="1 2">
    <name type="scientific">Borborobacter arsenicus</name>
    <dbReference type="NCBI Taxonomy" id="1851146"/>
    <lineage>
        <taxon>Bacteria</taxon>
        <taxon>Pseudomonadati</taxon>
        <taxon>Pseudomonadota</taxon>
        <taxon>Alphaproteobacteria</taxon>
        <taxon>Hyphomicrobiales</taxon>
        <taxon>Phyllobacteriaceae</taxon>
        <taxon>Borborobacter</taxon>
    </lineage>
</organism>
<dbReference type="OrthoDB" id="6086702at2"/>
<dbReference type="RefSeq" id="WP_128624446.1">
    <property type="nucleotide sequence ID" value="NZ_ML133508.1"/>
</dbReference>
<dbReference type="InterPro" id="IPR049591">
    <property type="entry name" value="CE4_u4-like"/>
</dbReference>